<dbReference type="InterPro" id="IPR001466">
    <property type="entry name" value="Beta-lactam-related"/>
</dbReference>
<dbReference type="Pfam" id="PF00144">
    <property type="entry name" value="Beta-lactamase"/>
    <property type="match status" value="1"/>
</dbReference>
<proteinExistence type="predicted"/>
<dbReference type="Proteomes" id="UP001500804">
    <property type="component" value="Unassembled WGS sequence"/>
</dbReference>
<name>A0ABP9NGZ2_9PSEU</name>
<dbReference type="EMBL" id="BAABJO010000004">
    <property type="protein sequence ID" value="GAA5114958.1"/>
    <property type="molecule type" value="Genomic_DNA"/>
</dbReference>
<dbReference type="PANTHER" id="PTHR43319">
    <property type="entry name" value="BETA-LACTAMASE-RELATED"/>
    <property type="match status" value="1"/>
</dbReference>
<dbReference type="PANTHER" id="PTHR43319:SF3">
    <property type="entry name" value="BETA-LACTAMASE-RELATED DOMAIN-CONTAINING PROTEIN"/>
    <property type="match status" value="1"/>
</dbReference>
<reference evidence="3" key="1">
    <citation type="journal article" date="2019" name="Int. J. Syst. Evol. Microbiol.">
        <title>The Global Catalogue of Microorganisms (GCM) 10K type strain sequencing project: providing services to taxonomists for standard genome sequencing and annotation.</title>
        <authorList>
            <consortium name="The Broad Institute Genomics Platform"/>
            <consortium name="The Broad Institute Genome Sequencing Center for Infectious Disease"/>
            <person name="Wu L."/>
            <person name="Ma J."/>
        </authorList>
    </citation>
    <scope>NUCLEOTIDE SEQUENCE [LARGE SCALE GENOMIC DNA]</scope>
    <source>
        <strain evidence="3">JCM 18302</strain>
    </source>
</reference>
<evidence type="ECO:0000259" key="1">
    <source>
        <dbReference type="Pfam" id="PF00144"/>
    </source>
</evidence>
<dbReference type="InterPro" id="IPR052907">
    <property type="entry name" value="Beta-lactamase/esterase"/>
</dbReference>
<dbReference type="Gene3D" id="3.40.710.10">
    <property type="entry name" value="DD-peptidase/beta-lactamase superfamily"/>
    <property type="match status" value="1"/>
</dbReference>
<accession>A0ABP9NGZ2</accession>
<keyword evidence="2" id="KW-0378">Hydrolase</keyword>
<keyword evidence="3" id="KW-1185">Reference proteome</keyword>
<dbReference type="RefSeq" id="WP_345603876.1">
    <property type="nucleotide sequence ID" value="NZ_BAABJO010000004.1"/>
</dbReference>
<protein>
    <submittedName>
        <fullName evidence="2">EstA family serine hydrolase</fullName>
    </submittedName>
</protein>
<organism evidence="2 3">
    <name type="scientific">Pseudonocardia adelaidensis</name>
    <dbReference type="NCBI Taxonomy" id="648754"/>
    <lineage>
        <taxon>Bacteria</taxon>
        <taxon>Bacillati</taxon>
        <taxon>Actinomycetota</taxon>
        <taxon>Actinomycetes</taxon>
        <taxon>Pseudonocardiales</taxon>
        <taxon>Pseudonocardiaceae</taxon>
        <taxon>Pseudonocardia</taxon>
    </lineage>
</organism>
<dbReference type="SUPFAM" id="SSF56601">
    <property type="entry name" value="beta-lactamase/transpeptidase-like"/>
    <property type="match status" value="1"/>
</dbReference>
<dbReference type="GO" id="GO:0016787">
    <property type="term" value="F:hydrolase activity"/>
    <property type="evidence" value="ECO:0007669"/>
    <property type="project" value="UniProtKB-KW"/>
</dbReference>
<evidence type="ECO:0000313" key="2">
    <source>
        <dbReference type="EMBL" id="GAA5114958.1"/>
    </source>
</evidence>
<dbReference type="InterPro" id="IPR012338">
    <property type="entry name" value="Beta-lactam/transpept-like"/>
</dbReference>
<comment type="caution">
    <text evidence="2">The sequence shown here is derived from an EMBL/GenBank/DDBJ whole genome shotgun (WGS) entry which is preliminary data.</text>
</comment>
<gene>
    <name evidence="2" type="ORF">GCM10023320_13000</name>
</gene>
<evidence type="ECO:0000313" key="3">
    <source>
        <dbReference type="Proteomes" id="UP001500804"/>
    </source>
</evidence>
<sequence length="376" mass="40620">MATLQGTCAPRFDAVREALQHNIDSGEELGASLVLDIDGERVIDLWGGFRDQARTVPWDEHTITNVWSATKTVTSLAALVLVDRGELEVHAPVAKYWPEFGANGKQDVEVRHLLAHTSGVSGLEQPAAVEDLYDWGTVTARYAAQAPWWKPGTASGYHAANHGHLIGELVRRITGSPLRQFVADHIAAPLGADFQIGAAEADWDRIAPVVPPPPSAFELPPDSVAAKTFSGPPIAADHANTADWRRADMGALNGHGNARSMARILSIVARGGEVDGVRLLGPRTIDLIFDEQAEGVDLVLGIPLRWGMGFGLPQLDTLPWIPDERICFWGGWGGSMIVMDLGRRMTISYMMNRMAPGIIGSERSAAYGRAIYDVVG</sequence>
<feature type="domain" description="Beta-lactamase-related" evidence="1">
    <location>
        <begin position="17"/>
        <end position="356"/>
    </location>
</feature>